<sequence>MRATVTSSENIPPPTLVTACTWSILVSFNSSYILATSSPEWGDDDMMTL</sequence>
<dbReference type="PROSITE" id="PS51257">
    <property type="entry name" value="PROKAR_LIPOPROTEIN"/>
    <property type="match status" value="1"/>
</dbReference>
<gene>
    <name evidence="1" type="ORF">GBAR_LOCUS4205</name>
</gene>
<protein>
    <submittedName>
        <fullName evidence="1">Uncharacterized protein</fullName>
    </submittedName>
</protein>
<proteinExistence type="predicted"/>
<dbReference type="EMBL" id="CASHTH010000607">
    <property type="protein sequence ID" value="CAI8005397.1"/>
    <property type="molecule type" value="Genomic_DNA"/>
</dbReference>
<evidence type="ECO:0000313" key="1">
    <source>
        <dbReference type="EMBL" id="CAI8005397.1"/>
    </source>
</evidence>
<keyword evidence="2" id="KW-1185">Reference proteome</keyword>
<comment type="caution">
    <text evidence="1">The sequence shown here is derived from an EMBL/GenBank/DDBJ whole genome shotgun (WGS) entry which is preliminary data.</text>
</comment>
<dbReference type="Proteomes" id="UP001174909">
    <property type="component" value="Unassembled WGS sequence"/>
</dbReference>
<organism evidence="1 2">
    <name type="scientific">Geodia barretti</name>
    <name type="common">Barrett's horny sponge</name>
    <dbReference type="NCBI Taxonomy" id="519541"/>
    <lineage>
        <taxon>Eukaryota</taxon>
        <taxon>Metazoa</taxon>
        <taxon>Porifera</taxon>
        <taxon>Demospongiae</taxon>
        <taxon>Heteroscleromorpha</taxon>
        <taxon>Tetractinellida</taxon>
        <taxon>Astrophorina</taxon>
        <taxon>Geodiidae</taxon>
        <taxon>Geodia</taxon>
    </lineage>
</organism>
<reference evidence="1" key="1">
    <citation type="submission" date="2023-03" db="EMBL/GenBank/DDBJ databases">
        <authorList>
            <person name="Steffen K."/>
            <person name="Cardenas P."/>
        </authorList>
    </citation>
    <scope>NUCLEOTIDE SEQUENCE</scope>
</reference>
<dbReference type="AlphaFoldDB" id="A0AA35W9W4"/>
<accession>A0AA35W9W4</accession>
<evidence type="ECO:0000313" key="2">
    <source>
        <dbReference type="Proteomes" id="UP001174909"/>
    </source>
</evidence>
<name>A0AA35W9W4_GEOBA</name>